<dbReference type="EMBL" id="BMPN01000003">
    <property type="protein sequence ID" value="GGJ61764.1"/>
    <property type="molecule type" value="Genomic_DNA"/>
</dbReference>
<proteinExistence type="predicted"/>
<comment type="caution">
    <text evidence="1">The sequence shown here is derived from an EMBL/GenBank/DDBJ whole genome shotgun (WGS) entry which is preliminary data.</text>
</comment>
<keyword evidence="2" id="KW-1185">Reference proteome</keyword>
<evidence type="ECO:0000313" key="1">
    <source>
        <dbReference type="EMBL" id="GGJ61764.1"/>
    </source>
</evidence>
<name>A0ABQ2DNP3_9BACI</name>
<dbReference type="RefSeq" id="WP_188943237.1">
    <property type="nucleotide sequence ID" value="NZ_BMPN01000003.1"/>
</dbReference>
<accession>A0ABQ2DNP3</accession>
<organism evidence="1 2">
    <name type="scientific">Virgibacillus kapii</name>
    <dbReference type="NCBI Taxonomy" id="1638645"/>
    <lineage>
        <taxon>Bacteria</taxon>
        <taxon>Bacillati</taxon>
        <taxon>Bacillota</taxon>
        <taxon>Bacilli</taxon>
        <taxon>Bacillales</taxon>
        <taxon>Bacillaceae</taxon>
        <taxon>Virgibacillus</taxon>
    </lineage>
</organism>
<reference evidence="2" key="1">
    <citation type="journal article" date="2019" name="Int. J. Syst. Evol. Microbiol.">
        <title>The Global Catalogue of Microorganisms (GCM) 10K type strain sequencing project: providing services to taxonomists for standard genome sequencing and annotation.</title>
        <authorList>
            <consortium name="The Broad Institute Genomics Platform"/>
            <consortium name="The Broad Institute Genome Sequencing Center for Infectious Disease"/>
            <person name="Wu L."/>
            <person name="Ma J."/>
        </authorList>
    </citation>
    <scope>NUCLEOTIDE SEQUENCE [LARGE SCALE GENOMIC DNA]</scope>
    <source>
        <strain evidence="2">JCM 30071</strain>
    </source>
</reference>
<dbReference type="Proteomes" id="UP000634435">
    <property type="component" value="Unassembled WGS sequence"/>
</dbReference>
<sequence>MTHEELEAFRNRFNEINESKEPVRTNRLSILMTDMEQTYNIPNFYSAAFNYHNPQVIKLYRQVSYARFFEGVK</sequence>
<protein>
    <submittedName>
        <fullName evidence="1">Uncharacterized protein</fullName>
    </submittedName>
</protein>
<gene>
    <name evidence="1" type="ORF">GCM10007111_24850</name>
</gene>
<evidence type="ECO:0000313" key="2">
    <source>
        <dbReference type="Proteomes" id="UP000634435"/>
    </source>
</evidence>